<evidence type="ECO:0000313" key="3">
    <source>
        <dbReference type="EMBL" id="SAM06268.1"/>
    </source>
</evidence>
<name>A0A168R899_ABSGL</name>
<feature type="compositionally biased region" description="Basic residues" evidence="1">
    <location>
        <begin position="14"/>
        <end position="23"/>
    </location>
</feature>
<dbReference type="InParanoid" id="A0A168R899"/>
<feature type="transmembrane region" description="Helical" evidence="2">
    <location>
        <begin position="220"/>
        <end position="238"/>
    </location>
</feature>
<evidence type="ECO:0000256" key="2">
    <source>
        <dbReference type="SAM" id="Phobius"/>
    </source>
</evidence>
<reference evidence="3" key="1">
    <citation type="submission" date="2016-04" db="EMBL/GenBank/DDBJ databases">
        <authorList>
            <person name="Evans L.H."/>
            <person name="Alamgir A."/>
            <person name="Owens N."/>
            <person name="Weber N.D."/>
            <person name="Virtaneva K."/>
            <person name="Barbian K."/>
            <person name="Babar A."/>
            <person name="Rosenke K."/>
        </authorList>
    </citation>
    <scope>NUCLEOTIDE SEQUENCE [LARGE SCALE GENOMIC DNA]</scope>
    <source>
        <strain evidence="3">CBS 101.48</strain>
    </source>
</reference>
<dbReference type="OMA" id="WITVPWS"/>
<protein>
    <submittedName>
        <fullName evidence="3">Uncharacterized protein</fullName>
    </submittedName>
</protein>
<gene>
    <name evidence="3" type="primary">ABSGL_12156.1 scaffold 12710</name>
</gene>
<keyword evidence="2" id="KW-0472">Membrane</keyword>
<accession>A0A168R899</accession>
<feature type="region of interest" description="Disordered" evidence="1">
    <location>
        <begin position="1"/>
        <end position="89"/>
    </location>
</feature>
<dbReference type="PANTHER" id="PTHR42032:SF1">
    <property type="entry name" value="YALI0E30679P"/>
    <property type="match status" value="1"/>
</dbReference>
<feature type="transmembrane region" description="Helical" evidence="2">
    <location>
        <begin position="190"/>
        <end position="208"/>
    </location>
</feature>
<dbReference type="Proteomes" id="UP000078561">
    <property type="component" value="Unassembled WGS sequence"/>
</dbReference>
<keyword evidence="2" id="KW-0812">Transmembrane</keyword>
<organism evidence="3">
    <name type="scientific">Absidia glauca</name>
    <name type="common">Pin mould</name>
    <dbReference type="NCBI Taxonomy" id="4829"/>
    <lineage>
        <taxon>Eukaryota</taxon>
        <taxon>Fungi</taxon>
        <taxon>Fungi incertae sedis</taxon>
        <taxon>Mucoromycota</taxon>
        <taxon>Mucoromycotina</taxon>
        <taxon>Mucoromycetes</taxon>
        <taxon>Mucorales</taxon>
        <taxon>Cunninghamellaceae</taxon>
        <taxon>Absidia</taxon>
    </lineage>
</organism>
<dbReference type="EMBL" id="LT554579">
    <property type="protein sequence ID" value="SAM06268.1"/>
    <property type="molecule type" value="Genomic_DNA"/>
</dbReference>
<evidence type="ECO:0000256" key="1">
    <source>
        <dbReference type="SAM" id="MobiDB-lite"/>
    </source>
</evidence>
<feature type="compositionally biased region" description="Basic and acidic residues" evidence="1">
    <location>
        <begin position="1"/>
        <end position="13"/>
    </location>
</feature>
<feature type="region of interest" description="Disordered" evidence="1">
    <location>
        <begin position="396"/>
        <end position="444"/>
    </location>
</feature>
<evidence type="ECO:0000313" key="4">
    <source>
        <dbReference type="Proteomes" id="UP000078561"/>
    </source>
</evidence>
<keyword evidence="2" id="KW-1133">Transmembrane helix</keyword>
<feature type="transmembrane region" description="Helical" evidence="2">
    <location>
        <begin position="125"/>
        <end position="146"/>
    </location>
</feature>
<feature type="compositionally biased region" description="Low complexity" evidence="1">
    <location>
        <begin position="53"/>
        <end position="83"/>
    </location>
</feature>
<dbReference type="AlphaFoldDB" id="A0A168R899"/>
<dbReference type="OrthoDB" id="10263751at2759"/>
<feature type="compositionally biased region" description="Low complexity" evidence="1">
    <location>
        <begin position="414"/>
        <end position="432"/>
    </location>
</feature>
<feature type="transmembrane region" description="Helical" evidence="2">
    <location>
        <begin position="99"/>
        <end position="119"/>
    </location>
</feature>
<keyword evidence="4" id="KW-1185">Reference proteome</keyword>
<dbReference type="PANTHER" id="PTHR42032">
    <property type="entry name" value="YALI0E30679P"/>
    <property type="match status" value="1"/>
</dbReference>
<sequence length="444" mass="50235">MTLSENERGDSSRRFHSTTHRRPSTPSSSHSVGPMRNRSSHTFASAPPPATPTQPNTSSTNPSYAYQTSNSNSRNRNSGSTSRPAVSELELNPTNSNEFSWPILLAIIPTLGAFFAGSAEIWSDFVMILLILYYVYKWMTVPWSYYEGARSRRLIHFNATYHNNNSHSDTSTFRDTRQQQVANELRRHELIGLIWVLASPAVAGYTLQYSRYFLSDYERYMSSFNVAVFVLAASLKPLSHVMLLLRERTLYLQSEIQVNETHVQRLQNKLDHMEDQICTLRHAFATKSDLGELNDDFGPSLERLAVAMGQFKEKEHTLRTMCEGKFGFIDEKVQEFDRFIQYRIDQEQRMAKHSTLATLVLLPLNITVWIAKSMTGLLPVPRALLAGSSSSFDLLSIPPTPAPDHPRQRPLTHRSSASSLRARSSGRSDLLSCPVTPDPTKVVY</sequence>
<dbReference type="STRING" id="4829.A0A168R899"/>
<proteinExistence type="predicted"/>